<proteinExistence type="predicted"/>
<dbReference type="InterPro" id="IPR003033">
    <property type="entry name" value="SCP2_sterol-bd_dom"/>
</dbReference>
<dbReference type="Pfam" id="PF02036">
    <property type="entry name" value="SCP2"/>
    <property type="match status" value="1"/>
</dbReference>
<keyword evidence="5" id="KW-1185">Reference proteome</keyword>
<gene>
    <name evidence="2" type="ORF">CAUPRSCDRAFT_1552</name>
    <name evidence="3" type="ORF">CXG81DRAFT_8068</name>
</gene>
<organism evidence="3 5">
    <name type="scientific">Caulochytrium protostelioides</name>
    <dbReference type="NCBI Taxonomy" id="1555241"/>
    <lineage>
        <taxon>Eukaryota</taxon>
        <taxon>Fungi</taxon>
        <taxon>Fungi incertae sedis</taxon>
        <taxon>Chytridiomycota</taxon>
        <taxon>Chytridiomycota incertae sedis</taxon>
        <taxon>Chytridiomycetes</taxon>
        <taxon>Caulochytriales</taxon>
        <taxon>Caulochytriaceae</taxon>
        <taxon>Caulochytrium</taxon>
    </lineage>
</organism>
<reference evidence="4 5" key="1">
    <citation type="journal article" date="2018" name="Nat. Microbiol.">
        <title>Leveraging single-cell genomics to expand the fungal tree of life.</title>
        <authorList>
            <person name="Ahrendt S.R."/>
            <person name="Quandt C.A."/>
            <person name="Ciobanu D."/>
            <person name="Clum A."/>
            <person name="Salamov A."/>
            <person name="Andreopoulos B."/>
            <person name="Cheng J.F."/>
            <person name="Woyke T."/>
            <person name="Pelin A."/>
            <person name="Henrissat B."/>
            <person name="Reynolds N.K."/>
            <person name="Benny G.L."/>
            <person name="Smith M.E."/>
            <person name="James T.Y."/>
            <person name="Grigoriev I.V."/>
        </authorList>
    </citation>
    <scope>NUCLEOTIDE SEQUENCE [LARGE SCALE GENOMIC DNA]</scope>
    <source>
        <strain evidence="4 5">ATCC 52028</strain>
    </source>
</reference>
<evidence type="ECO:0000259" key="1">
    <source>
        <dbReference type="Pfam" id="PF02036"/>
    </source>
</evidence>
<sequence>RKLYSSVLFPALSKEIQAHPETAAGLRALFVVSVLHKGVEKGDWYLHFPGSANRSPTISQNRPTIATREQANVPLIWIQLEDADILAFISGGLPPVKAITTKRVRVVGDLSLAQELGEILNKAGGLEKGIAALRKEGLLRDASARA</sequence>
<evidence type="ECO:0000313" key="4">
    <source>
        <dbReference type="Proteomes" id="UP000268535"/>
    </source>
</evidence>
<dbReference type="InterPro" id="IPR036527">
    <property type="entry name" value="SCP2_sterol-bd_dom_sf"/>
</dbReference>
<feature type="non-terminal residue" evidence="3">
    <location>
        <position position="146"/>
    </location>
</feature>
<dbReference type="Proteomes" id="UP000274922">
    <property type="component" value="Unassembled WGS sequence"/>
</dbReference>
<dbReference type="EMBL" id="ML009115">
    <property type="protein sequence ID" value="RKO98105.1"/>
    <property type="molecule type" value="Genomic_DNA"/>
</dbReference>
<evidence type="ECO:0000313" key="3">
    <source>
        <dbReference type="EMBL" id="RKP04110.1"/>
    </source>
</evidence>
<accession>A0A4P9XG10</accession>
<dbReference type="SUPFAM" id="SSF55718">
    <property type="entry name" value="SCP-like"/>
    <property type="match status" value="1"/>
</dbReference>
<dbReference type="AlphaFoldDB" id="A0A4P9XG10"/>
<dbReference type="EMBL" id="ML014113">
    <property type="protein sequence ID" value="RKP04110.1"/>
    <property type="molecule type" value="Genomic_DNA"/>
</dbReference>
<feature type="domain" description="SCP2" evidence="1">
    <location>
        <begin position="72"/>
        <end position="120"/>
    </location>
</feature>
<evidence type="ECO:0000313" key="5">
    <source>
        <dbReference type="Proteomes" id="UP000274922"/>
    </source>
</evidence>
<dbReference type="STRING" id="1555241.A0A4P9XG10"/>
<feature type="non-terminal residue" evidence="3">
    <location>
        <position position="1"/>
    </location>
</feature>
<dbReference type="Proteomes" id="UP000268535">
    <property type="component" value="Unassembled WGS sequence"/>
</dbReference>
<dbReference type="OrthoDB" id="10265837at2759"/>
<evidence type="ECO:0000313" key="2">
    <source>
        <dbReference type="EMBL" id="RKO98105.1"/>
    </source>
</evidence>
<reference evidence="3" key="2">
    <citation type="submission" date="2018-04" db="EMBL/GenBank/DDBJ databases">
        <title>Leveraging single-cell genomics to expand the Fungal Tree of Life.</title>
        <authorList>
            <consortium name="DOE Joint Genome Institute"/>
            <person name="Ahrendt S.R."/>
            <person name="Quandt C.A."/>
            <person name="Ciobanu D."/>
            <person name="Clum A."/>
            <person name="Salamov A."/>
            <person name="Andreopoulos B."/>
            <person name="Cheng J.-F."/>
            <person name="Woyke T."/>
            <person name="Pelin A."/>
            <person name="Henrissat B."/>
            <person name="Benny G.L."/>
            <person name="Smith M.E."/>
            <person name="James T.Y."/>
            <person name="Grigoriev I.V."/>
        </authorList>
    </citation>
    <scope>NUCLEOTIDE SEQUENCE</scope>
    <source>
        <strain evidence="3">ATCC 52028</strain>
    </source>
</reference>
<name>A0A4P9XG10_9FUNG</name>
<reference evidence="2" key="3">
    <citation type="submission" date="2018-08" db="EMBL/GenBank/DDBJ databases">
        <title>Leveraging single-cell genomics to expand the Fungal Tree of Life.</title>
        <authorList>
            <consortium name="DOE Joint Genome Institute"/>
            <person name="Ahrendt S.R."/>
            <person name="Quandt C.A."/>
            <person name="Ciobanu D."/>
            <person name="Clum A."/>
            <person name="Salamov A."/>
            <person name="Andreopoulos B."/>
            <person name="Cheng J.-F."/>
            <person name="Woyke T."/>
            <person name="Pelin A."/>
            <person name="Henrissat B."/>
            <person name="Reynolds N."/>
            <person name="Benny G.L."/>
            <person name="Smith M.E."/>
            <person name="James T.Y."/>
            <person name="Grigoriev I.V."/>
        </authorList>
    </citation>
    <scope>NUCLEOTIDE SEQUENCE</scope>
    <source>
        <strain evidence="2">ATCC 52028</strain>
    </source>
</reference>
<protein>
    <recommendedName>
        <fullName evidence="1">SCP2 domain-containing protein</fullName>
    </recommendedName>
</protein>
<dbReference type="Gene3D" id="3.30.1050.10">
    <property type="entry name" value="SCP2 sterol-binding domain"/>
    <property type="match status" value="1"/>
</dbReference>